<feature type="repeat" description="TPR" evidence="1">
    <location>
        <begin position="241"/>
        <end position="274"/>
    </location>
</feature>
<gene>
    <name evidence="3" type="ORF">J8J14_11390</name>
</gene>
<evidence type="ECO:0000313" key="4">
    <source>
        <dbReference type="Proteomes" id="UP000681594"/>
    </source>
</evidence>
<feature type="chain" id="PRO_5046884244" evidence="2">
    <location>
        <begin position="23"/>
        <end position="421"/>
    </location>
</feature>
<keyword evidence="4" id="KW-1185">Reference proteome</keyword>
<reference evidence="3 4" key="1">
    <citation type="submission" date="2021-03" db="EMBL/GenBank/DDBJ databases">
        <authorList>
            <person name="So Y."/>
        </authorList>
    </citation>
    <scope>NUCLEOTIDE SEQUENCE [LARGE SCALE GENOMIC DNA]</scope>
    <source>
        <strain evidence="3 4">SSH11</strain>
    </source>
</reference>
<sequence>MRHCLSLLLLGALGVAPMTASAAEIQLPGSRPVPAQAFEPHLRMGLRALAAGQLDEAERAFTVAAQANPASPRPSLGLADIAWRRGQPDLAEPHFLRARQVAPREAVPEHAWGRFLVMRGRTDEAAAAFRAALERNPSSPARLDLADLLTAKGDPAAAEPLYREVLAREPGRTGARHALGNALLLLGRLDDARSELQAASEADPRNPLPVHLLGVVEARRGDRAAALAAMTRALEIEPRFAEAHATRGSLLVAEGQMEAALAAYRSALEARPGFVPALLGAGMIQQSLGRVAEAERVFRDVLQHDANSVVALNNLAWIAAESRRNLSEAEEWARRAASLAPASAEVRSTLGWVHRARGDLRKAVEALEAADRLGTSPAILVQLGTVYLQQGRRGLAAEAADRALRLDASNGPAQELRRRAG</sequence>
<accession>A0ABN3GY33</accession>
<dbReference type="RefSeq" id="WP_209379627.1">
    <property type="nucleotide sequence ID" value="NZ_JAGIZB010000009.1"/>
</dbReference>
<evidence type="ECO:0000256" key="2">
    <source>
        <dbReference type="SAM" id="SignalP"/>
    </source>
</evidence>
<dbReference type="Pfam" id="PF14559">
    <property type="entry name" value="TPR_19"/>
    <property type="match status" value="2"/>
</dbReference>
<dbReference type="Pfam" id="PF13432">
    <property type="entry name" value="TPR_16"/>
    <property type="match status" value="2"/>
</dbReference>
<feature type="repeat" description="TPR" evidence="1">
    <location>
        <begin position="377"/>
        <end position="410"/>
    </location>
</feature>
<dbReference type="PANTHER" id="PTHR12558">
    <property type="entry name" value="CELL DIVISION CYCLE 16,23,27"/>
    <property type="match status" value="1"/>
</dbReference>
<evidence type="ECO:0000313" key="3">
    <source>
        <dbReference type="EMBL" id="MBP0445384.1"/>
    </source>
</evidence>
<organism evidence="3 4">
    <name type="scientific">Pararoseomonas baculiformis</name>
    <dbReference type="NCBI Taxonomy" id="2820812"/>
    <lineage>
        <taxon>Bacteria</taxon>
        <taxon>Pseudomonadati</taxon>
        <taxon>Pseudomonadota</taxon>
        <taxon>Alphaproteobacteria</taxon>
        <taxon>Acetobacterales</taxon>
        <taxon>Acetobacteraceae</taxon>
        <taxon>Pararoseomonas</taxon>
    </lineage>
</organism>
<comment type="caution">
    <text evidence="3">The sequence shown here is derived from an EMBL/GenBank/DDBJ whole genome shotgun (WGS) entry which is preliminary data.</text>
</comment>
<dbReference type="SUPFAM" id="SSF48452">
    <property type="entry name" value="TPR-like"/>
    <property type="match status" value="3"/>
</dbReference>
<dbReference type="InterPro" id="IPR011990">
    <property type="entry name" value="TPR-like_helical_dom_sf"/>
</dbReference>
<keyword evidence="1" id="KW-0802">TPR repeat</keyword>
<dbReference type="Proteomes" id="UP000681594">
    <property type="component" value="Unassembled WGS sequence"/>
</dbReference>
<proteinExistence type="predicted"/>
<keyword evidence="2" id="KW-0732">Signal</keyword>
<name>A0ABN3GY33_9PROT</name>
<dbReference type="PANTHER" id="PTHR12558:SF13">
    <property type="entry name" value="CELL DIVISION CYCLE PROTEIN 27 HOMOLOG"/>
    <property type="match status" value="1"/>
</dbReference>
<dbReference type="Gene3D" id="1.25.40.10">
    <property type="entry name" value="Tetratricopeptide repeat domain"/>
    <property type="match status" value="2"/>
</dbReference>
<dbReference type="PROSITE" id="PS50005">
    <property type="entry name" value="TPR"/>
    <property type="match status" value="2"/>
</dbReference>
<feature type="signal peptide" evidence="2">
    <location>
        <begin position="1"/>
        <end position="22"/>
    </location>
</feature>
<evidence type="ECO:0000256" key="1">
    <source>
        <dbReference type="PROSITE-ProRule" id="PRU00339"/>
    </source>
</evidence>
<dbReference type="InterPro" id="IPR019734">
    <property type="entry name" value="TPR_rpt"/>
</dbReference>
<dbReference type="SMART" id="SM00028">
    <property type="entry name" value="TPR"/>
    <property type="match status" value="11"/>
</dbReference>
<dbReference type="EMBL" id="JAGIZB010000009">
    <property type="protein sequence ID" value="MBP0445384.1"/>
    <property type="molecule type" value="Genomic_DNA"/>
</dbReference>
<protein>
    <submittedName>
        <fullName evidence="3">Tetratricopeptide repeat protein</fullName>
    </submittedName>
</protein>